<feature type="compositionally biased region" description="Gly residues" evidence="1">
    <location>
        <begin position="111"/>
        <end position="124"/>
    </location>
</feature>
<dbReference type="EMBL" id="CDMZ01000452">
    <property type="protein sequence ID" value="CEM14695.1"/>
    <property type="molecule type" value="Genomic_DNA"/>
</dbReference>
<dbReference type="AlphaFoldDB" id="A0A0G4FL43"/>
<sequence>MFFRFVNVHSRLSYSLITEFQKPRAFTRSPSNDVSLHWLFQRLSSGPYRPSWECSLSGGWCWVGSLAEGKGNGGAKPSGAVRFELVTRPAGGFAPQVNGVIRWVSPDGPGHRAGGGPGGGGGTLPRGPKLLV</sequence>
<reference evidence="2" key="1">
    <citation type="submission" date="2014-11" db="EMBL/GenBank/DDBJ databases">
        <authorList>
            <person name="Otto D Thomas"/>
            <person name="Naeem Raeece"/>
        </authorList>
    </citation>
    <scope>NUCLEOTIDE SEQUENCE</scope>
</reference>
<feature type="region of interest" description="Disordered" evidence="1">
    <location>
        <begin position="105"/>
        <end position="132"/>
    </location>
</feature>
<protein>
    <submittedName>
        <fullName evidence="2">Uncharacterized protein</fullName>
    </submittedName>
</protein>
<accession>A0A0G4FL43</accession>
<gene>
    <name evidence="2" type="ORF">Cvel_3487</name>
</gene>
<evidence type="ECO:0000313" key="2">
    <source>
        <dbReference type="EMBL" id="CEM14695.1"/>
    </source>
</evidence>
<organism evidence="2">
    <name type="scientific">Chromera velia CCMP2878</name>
    <dbReference type="NCBI Taxonomy" id="1169474"/>
    <lineage>
        <taxon>Eukaryota</taxon>
        <taxon>Sar</taxon>
        <taxon>Alveolata</taxon>
        <taxon>Colpodellida</taxon>
        <taxon>Chromeraceae</taxon>
        <taxon>Chromera</taxon>
    </lineage>
</organism>
<evidence type="ECO:0000256" key="1">
    <source>
        <dbReference type="SAM" id="MobiDB-lite"/>
    </source>
</evidence>
<dbReference type="VEuPathDB" id="CryptoDB:Cvel_3487"/>
<proteinExistence type="predicted"/>
<name>A0A0G4FL43_9ALVE</name>